<dbReference type="HOGENOM" id="CLU_2243858_0_0_2"/>
<sequence>MQPRNAPAITSEGKWTPINIRLKLTVTAKIQTKILNFPALGYKNTAKAKDIRECPLGIEYPVVQVTNRTASGLGTAKTGLRDIATAQENTSNTRKSIVSCLPLK</sequence>
<protein>
    <submittedName>
        <fullName evidence="1">Uncharacterized protein</fullName>
    </submittedName>
</protein>
<evidence type="ECO:0000313" key="1">
    <source>
        <dbReference type="EMBL" id="AKB77085.1"/>
    </source>
</evidence>
<name>A0A0E3WSP5_9EURY</name>
<gene>
    <name evidence="1" type="ORF">MSHOH_0602</name>
</gene>
<keyword evidence="2" id="KW-1185">Reference proteome</keyword>
<dbReference type="EMBL" id="CP009516">
    <property type="protein sequence ID" value="AKB77085.1"/>
    <property type="molecule type" value="Genomic_DNA"/>
</dbReference>
<proteinExistence type="predicted"/>
<dbReference type="Proteomes" id="UP000033101">
    <property type="component" value="Chromosome"/>
</dbReference>
<dbReference type="KEGG" id="mhor:MSHOH_0602"/>
<evidence type="ECO:0000313" key="2">
    <source>
        <dbReference type="Proteomes" id="UP000033101"/>
    </source>
</evidence>
<organism evidence="1 2">
    <name type="scientific">Methanosarcina horonobensis HB-1 = JCM 15518</name>
    <dbReference type="NCBI Taxonomy" id="1434110"/>
    <lineage>
        <taxon>Archaea</taxon>
        <taxon>Methanobacteriati</taxon>
        <taxon>Methanobacteriota</taxon>
        <taxon>Stenosarchaea group</taxon>
        <taxon>Methanomicrobia</taxon>
        <taxon>Methanosarcinales</taxon>
        <taxon>Methanosarcinaceae</taxon>
        <taxon>Methanosarcina</taxon>
    </lineage>
</organism>
<accession>A0A0E3WSP5</accession>
<reference evidence="1 2" key="1">
    <citation type="submission" date="2014-07" db="EMBL/GenBank/DDBJ databases">
        <title>Methanogenic archaea and the global carbon cycle.</title>
        <authorList>
            <person name="Henriksen J.R."/>
            <person name="Luke J."/>
            <person name="Reinhart S."/>
            <person name="Benedict M.N."/>
            <person name="Youngblut N.D."/>
            <person name="Metcalf M.E."/>
            <person name="Whitaker R.J."/>
            <person name="Metcalf W.W."/>
        </authorList>
    </citation>
    <scope>NUCLEOTIDE SEQUENCE [LARGE SCALE GENOMIC DNA]</scope>
    <source>
        <strain evidence="1 2">HB-1</strain>
    </source>
</reference>
<dbReference type="AlphaFoldDB" id="A0A0E3WSP5"/>